<comment type="similarity">
    <text evidence="7">Belongs to the RING-type zinc finger family. ATL subfamily.</text>
</comment>
<comment type="catalytic activity">
    <reaction evidence="1">
        <text>S-ubiquitinyl-[E2 ubiquitin-conjugating enzyme]-L-cysteine + [acceptor protein]-L-lysine = [E2 ubiquitin-conjugating enzyme]-L-cysteine + N(6)-ubiquitinyl-[acceptor protein]-L-lysine.</text>
        <dbReference type="EC" id="2.3.2.27"/>
    </reaction>
</comment>
<keyword evidence="10" id="KW-1133">Transmembrane helix</keyword>
<feature type="region of interest" description="Disordered" evidence="9">
    <location>
        <begin position="66"/>
        <end position="87"/>
    </location>
</feature>
<evidence type="ECO:0000259" key="11">
    <source>
        <dbReference type="PROSITE" id="PS50089"/>
    </source>
</evidence>
<dbReference type="Gene3D" id="3.30.40.10">
    <property type="entry name" value="Zinc/RING finger domain, C3HC4 (zinc finger)"/>
    <property type="match status" value="1"/>
</dbReference>
<dbReference type="InterPro" id="IPR001841">
    <property type="entry name" value="Znf_RING"/>
</dbReference>
<reference evidence="12" key="1">
    <citation type="submission" date="2023-03" db="EMBL/GenBank/DDBJ databases">
        <title>Chromosome-scale reference genome and RAD-based genetic map of yellow starthistle (Centaurea solstitialis) reveal putative structural variation and QTLs associated with invader traits.</title>
        <authorList>
            <person name="Reatini B."/>
            <person name="Cang F.A."/>
            <person name="Jiang Q."/>
            <person name="Mckibben M.T.W."/>
            <person name="Barker M.S."/>
            <person name="Rieseberg L.H."/>
            <person name="Dlugosch K.M."/>
        </authorList>
    </citation>
    <scope>NUCLEOTIDE SEQUENCE</scope>
    <source>
        <strain evidence="12">CAN-66</strain>
        <tissue evidence="12">Leaf</tissue>
    </source>
</reference>
<dbReference type="SUPFAM" id="SSF57850">
    <property type="entry name" value="RING/U-box"/>
    <property type="match status" value="1"/>
</dbReference>
<evidence type="ECO:0000313" key="12">
    <source>
        <dbReference type="EMBL" id="KAJ9554715.1"/>
    </source>
</evidence>
<evidence type="ECO:0000256" key="10">
    <source>
        <dbReference type="SAM" id="Phobius"/>
    </source>
</evidence>
<comment type="caution">
    <text evidence="12">The sequence shown here is derived from an EMBL/GenBank/DDBJ whole genome shotgun (WGS) entry which is preliminary data.</text>
</comment>
<keyword evidence="5" id="KW-0833">Ubl conjugation pathway</keyword>
<dbReference type="InterPro" id="IPR013083">
    <property type="entry name" value="Znf_RING/FYVE/PHD"/>
</dbReference>
<dbReference type="Proteomes" id="UP001172457">
    <property type="component" value="Chromosome 3"/>
</dbReference>
<evidence type="ECO:0000313" key="13">
    <source>
        <dbReference type="Proteomes" id="UP001172457"/>
    </source>
</evidence>
<keyword evidence="3" id="KW-0479">Metal-binding</keyword>
<evidence type="ECO:0000256" key="6">
    <source>
        <dbReference type="ARBA" id="ARBA00022833"/>
    </source>
</evidence>
<feature type="region of interest" description="Disordered" evidence="9">
    <location>
        <begin position="1"/>
        <end position="31"/>
    </location>
</feature>
<keyword evidence="10" id="KW-0812">Transmembrane</keyword>
<name>A0AA38T5E8_9ASTR</name>
<proteinExistence type="inferred from homology"/>
<gene>
    <name evidence="12" type="ORF">OSB04_009329</name>
</gene>
<evidence type="ECO:0000256" key="8">
    <source>
        <dbReference type="PROSITE-ProRule" id="PRU00175"/>
    </source>
</evidence>
<dbReference type="AlphaFoldDB" id="A0AA38T5E8"/>
<evidence type="ECO:0000256" key="9">
    <source>
        <dbReference type="SAM" id="MobiDB-lite"/>
    </source>
</evidence>
<dbReference type="GO" id="GO:0061630">
    <property type="term" value="F:ubiquitin protein ligase activity"/>
    <property type="evidence" value="ECO:0007669"/>
    <property type="project" value="UniProtKB-EC"/>
</dbReference>
<dbReference type="PROSITE" id="PS50089">
    <property type="entry name" value="ZF_RING_2"/>
    <property type="match status" value="1"/>
</dbReference>
<evidence type="ECO:0000256" key="3">
    <source>
        <dbReference type="ARBA" id="ARBA00022723"/>
    </source>
</evidence>
<dbReference type="Pfam" id="PF13639">
    <property type="entry name" value="zf-RING_2"/>
    <property type="match status" value="1"/>
</dbReference>
<keyword evidence="6" id="KW-0862">Zinc</keyword>
<dbReference type="GO" id="GO:0008270">
    <property type="term" value="F:zinc ion binding"/>
    <property type="evidence" value="ECO:0007669"/>
    <property type="project" value="UniProtKB-KW"/>
</dbReference>
<evidence type="ECO:0000256" key="7">
    <source>
        <dbReference type="ARBA" id="ARBA00024209"/>
    </source>
</evidence>
<protein>
    <recommendedName>
        <fullName evidence="2">RING-type E3 ubiquitin transferase</fullName>
        <ecNumber evidence="2">2.3.2.27</ecNumber>
    </recommendedName>
</protein>
<dbReference type="SMART" id="SM00184">
    <property type="entry name" value="RING"/>
    <property type="match status" value="1"/>
</dbReference>
<feature type="compositionally biased region" description="Polar residues" evidence="9">
    <location>
        <begin position="66"/>
        <end position="82"/>
    </location>
</feature>
<evidence type="ECO:0000256" key="2">
    <source>
        <dbReference type="ARBA" id="ARBA00012483"/>
    </source>
</evidence>
<evidence type="ECO:0000256" key="5">
    <source>
        <dbReference type="ARBA" id="ARBA00022786"/>
    </source>
</evidence>
<dbReference type="InterPro" id="IPR053238">
    <property type="entry name" value="RING-H2_zinc_finger"/>
</dbReference>
<dbReference type="EC" id="2.3.2.27" evidence="2"/>
<keyword evidence="10" id="KW-0472">Membrane</keyword>
<keyword evidence="13" id="KW-1185">Reference proteome</keyword>
<organism evidence="12 13">
    <name type="scientific">Centaurea solstitialis</name>
    <name type="common">yellow star-thistle</name>
    <dbReference type="NCBI Taxonomy" id="347529"/>
    <lineage>
        <taxon>Eukaryota</taxon>
        <taxon>Viridiplantae</taxon>
        <taxon>Streptophyta</taxon>
        <taxon>Embryophyta</taxon>
        <taxon>Tracheophyta</taxon>
        <taxon>Spermatophyta</taxon>
        <taxon>Magnoliopsida</taxon>
        <taxon>eudicotyledons</taxon>
        <taxon>Gunneridae</taxon>
        <taxon>Pentapetalae</taxon>
        <taxon>asterids</taxon>
        <taxon>campanulids</taxon>
        <taxon>Asterales</taxon>
        <taxon>Asteraceae</taxon>
        <taxon>Carduoideae</taxon>
        <taxon>Cardueae</taxon>
        <taxon>Centaureinae</taxon>
        <taxon>Centaurea</taxon>
    </lineage>
</organism>
<feature type="transmembrane region" description="Helical" evidence="10">
    <location>
        <begin position="38"/>
        <end position="59"/>
    </location>
</feature>
<evidence type="ECO:0000256" key="4">
    <source>
        <dbReference type="ARBA" id="ARBA00022771"/>
    </source>
</evidence>
<sequence length="183" mass="20273">MARRNLLQELEDSSRSIGSPSTPPFSSSNNSSPFDSSLALTILVLLTVLFFMAFFSLYIRRFSDDNSSADQISGRRQPTTARFRTDKRGGGLDPEAVRVLPLVPYDDGLKIWGECSICLSEFEVGETVKMIPYCRHGFHPLCIDTWLSSHASCPLCRSTQLFSAVDEVDVDGDPTVVVVTRSE</sequence>
<dbReference type="CDD" id="cd16461">
    <property type="entry name" value="RING-H2_EL5-like"/>
    <property type="match status" value="1"/>
</dbReference>
<dbReference type="PANTHER" id="PTHR14155">
    <property type="entry name" value="RING FINGER DOMAIN-CONTAINING"/>
    <property type="match status" value="1"/>
</dbReference>
<dbReference type="EMBL" id="JARYMX010000003">
    <property type="protein sequence ID" value="KAJ9554715.1"/>
    <property type="molecule type" value="Genomic_DNA"/>
</dbReference>
<feature type="domain" description="RING-type" evidence="11">
    <location>
        <begin position="115"/>
        <end position="157"/>
    </location>
</feature>
<dbReference type="PANTHER" id="PTHR14155:SF592">
    <property type="entry name" value="RING-H2 FINGER PROTEIN ATL57"/>
    <property type="match status" value="1"/>
</dbReference>
<keyword evidence="4 8" id="KW-0863">Zinc-finger</keyword>
<accession>A0AA38T5E8</accession>
<evidence type="ECO:0000256" key="1">
    <source>
        <dbReference type="ARBA" id="ARBA00000900"/>
    </source>
</evidence>